<dbReference type="GO" id="GO:0008170">
    <property type="term" value="F:N-methyltransferase activity"/>
    <property type="evidence" value="ECO:0007669"/>
    <property type="project" value="InterPro"/>
</dbReference>
<dbReference type="AlphaFoldDB" id="A0AAJ2P9Z0"/>
<evidence type="ECO:0000256" key="2">
    <source>
        <dbReference type="ARBA" id="ARBA00022603"/>
    </source>
</evidence>
<name>A0AAJ2P9Z0_9BACT</name>
<protein>
    <submittedName>
        <fullName evidence="6">DNA methyltransferase</fullName>
    </submittedName>
</protein>
<sequence>MNQNNLLEKYKQQIEEISSKELNSDQKNLAIQILEKFEPNKLEYVFQFISQRIKTGFRFDAAPESNSDLVAILEKNENLSFVLDKNQSEENTLIIGENYDALKNLLVLEREIEREREREAAAGYDVIYIDPPYNTQASFVEGNHIANDKENILPSKFIYRDKYSRNGWLNLLNERLNLAKKLLKEDGVIFVSIDDNQQAYLKVLMDEIFGEENFVANFPFISNLSGRQVNTNLALCHEYLLLYKKNNFIFDKIDKDYANNFMPIVYPERSNVIFNEDPDVNKEIYDNTLEQKEDNSTQYILRDYLENSNGEFNPKTRPNLFFPIYARKINEKNKLWDITVEEPDSKHDFIEIWPRKNSKNIQLVWRWSKKKIMNQINDLVIVEPRDKNDKNYRIKVKIFDQSYTVKSFILGKKFNNKSATKELNRIFSESSEKVFNFPKPTALIEYLINLHPNKNARVLDFFAGSGTTGHAVWSLNRQDGGKRTFTLITNNQNKIATDVTYERLFRISNGKGSQNQEFDWAKENKPYLQNLKVFDISYYNTQIFDSENWINDLVNLLLKLFKDFDIKVDLNHIETKNTRYVELLNHLLALKPQEKNE</sequence>
<dbReference type="RefSeq" id="WP_318087514.1">
    <property type="nucleotide sequence ID" value="NZ_JAWPFH010000016.1"/>
</dbReference>
<dbReference type="PROSITE" id="PS00092">
    <property type="entry name" value="N6_MTASE"/>
    <property type="match status" value="1"/>
</dbReference>
<gene>
    <name evidence="6" type="ORF">R7U65_03325</name>
</gene>
<evidence type="ECO:0000313" key="7">
    <source>
        <dbReference type="Proteomes" id="UP001282363"/>
    </source>
</evidence>
<dbReference type="EMBL" id="JAWPFH010000016">
    <property type="protein sequence ID" value="MDW2906630.1"/>
    <property type="molecule type" value="Genomic_DNA"/>
</dbReference>
<proteinExistence type="inferred from homology"/>
<comment type="similarity">
    <text evidence="1">Belongs to the N(4)/N(6)-methyltransferase family.</text>
</comment>
<dbReference type="InterPro" id="IPR002052">
    <property type="entry name" value="DNA_methylase_N6_adenine_CS"/>
</dbReference>
<dbReference type="Proteomes" id="UP001282363">
    <property type="component" value="Unassembled WGS sequence"/>
</dbReference>
<comment type="caution">
    <text evidence="6">The sequence shown here is derived from an EMBL/GenBank/DDBJ whole genome shotgun (WGS) entry which is preliminary data.</text>
</comment>
<dbReference type="GO" id="GO:0032259">
    <property type="term" value="P:methylation"/>
    <property type="evidence" value="ECO:0007669"/>
    <property type="project" value="UniProtKB-KW"/>
</dbReference>
<evidence type="ECO:0000256" key="4">
    <source>
        <dbReference type="ARBA" id="ARBA00022691"/>
    </source>
</evidence>
<evidence type="ECO:0000313" key="6">
    <source>
        <dbReference type="EMBL" id="MDW2906630.1"/>
    </source>
</evidence>
<dbReference type="GO" id="GO:0003677">
    <property type="term" value="F:DNA binding"/>
    <property type="evidence" value="ECO:0007669"/>
    <property type="project" value="InterPro"/>
</dbReference>
<evidence type="ECO:0000256" key="3">
    <source>
        <dbReference type="ARBA" id="ARBA00022679"/>
    </source>
</evidence>
<dbReference type="Gene3D" id="3.40.50.150">
    <property type="entry name" value="Vaccinia Virus protein VP39"/>
    <property type="match status" value="1"/>
</dbReference>
<accession>A0AAJ2P9Z0</accession>
<dbReference type="InterPro" id="IPR002941">
    <property type="entry name" value="DNA_methylase_N4/N6"/>
</dbReference>
<dbReference type="SUPFAM" id="SSF53335">
    <property type="entry name" value="S-adenosyl-L-methionine-dependent methyltransferases"/>
    <property type="match status" value="1"/>
</dbReference>
<keyword evidence="3" id="KW-0808">Transferase</keyword>
<reference evidence="6" key="1">
    <citation type="submission" date="2023-10" db="EMBL/GenBank/DDBJ databases">
        <title>Genome sequences of Mycoplasma ovipneumoniae isolated from goats.</title>
        <authorList>
            <person name="Spergser J."/>
        </authorList>
    </citation>
    <scope>NUCLEOTIDE SEQUENCE</scope>
    <source>
        <strain evidence="6">GL19</strain>
    </source>
</reference>
<dbReference type="PRINTS" id="PR00506">
    <property type="entry name" value="D21N6MTFRASE"/>
</dbReference>
<dbReference type="InterPro" id="IPR002295">
    <property type="entry name" value="N4/N6-MTase_EcoPI_Mod-like"/>
</dbReference>
<feature type="domain" description="DNA methylase N-4/N-6" evidence="5">
    <location>
        <begin position="125"/>
        <end position="478"/>
    </location>
</feature>
<dbReference type="Pfam" id="PF01555">
    <property type="entry name" value="N6_N4_Mtase"/>
    <property type="match status" value="1"/>
</dbReference>
<keyword evidence="4" id="KW-0949">S-adenosyl-L-methionine</keyword>
<keyword evidence="2 6" id="KW-0489">Methyltransferase</keyword>
<evidence type="ECO:0000256" key="1">
    <source>
        <dbReference type="ARBA" id="ARBA00006594"/>
    </source>
</evidence>
<organism evidence="6 7">
    <name type="scientific">Mesomycoplasma ovipneumoniae</name>
    <dbReference type="NCBI Taxonomy" id="29562"/>
    <lineage>
        <taxon>Bacteria</taxon>
        <taxon>Bacillati</taxon>
        <taxon>Mycoplasmatota</taxon>
        <taxon>Mycoplasmoidales</taxon>
        <taxon>Metamycoplasmataceae</taxon>
        <taxon>Mesomycoplasma</taxon>
    </lineage>
</organism>
<dbReference type="InterPro" id="IPR029063">
    <property type="entry name" value="SAM-dependent_MTases_sf"/>
</dbReference>
<evidence type="ECO:0000259" key="5">
    <source>
        <dbReference type="Pfam" id="PF01555"/>
    </source>
</evidence>